<feature type="domain" description="EGF-like" evidence="5">
    <location>
        <begin position="72"/>
        <end position="113"/>
    </location>
</feature>
<protein>
    <recommendedName>
        <fullName evidence="5">EGF-like domain-containing protein</fullName>
    </recommendedName>
</protein>
<keyword evidence="3" id="KW-0812">Transmembrane</keyword>
<dbReference type="SUPFAM" id="SSF57196">
    <property type="entry name" value="EGF/Laminin"/>
    <property type="match status" value="1"/>
</dbReference>
<name>A0A5C7I066_9ROSI</name>
<evidence type="ECO:0000256" key="3">
    <source>
        <dbReference type="SAM" id="Phobius"/>
    </source>
</evidence>
<dbReference type="SMART" id="SM00181">
    <property type="entry name" value="EGF"/>
    <property type="match status" value="2"/>
</dbReference>
<evidence type="ECO:0000256" key="4">
    <source>
        <dbReference type="SAM" id="SignalP"/>
    </source>
</evidence>
<dbReference type="PROSITE" id="PS01186">
    <property type="entry name" value="EGF_2"/>
    <property type="match status" value="1"/>
</dbReference>
<dbReference type="AlphaFoldDB" id="A0A5C7I066"/>
<accession>A0A5C7I066</accession>
<evidence type="ECO:0000313" key="6">
    <source>
        <dbReference type="EMBL" id="TXG62913.1"/>
    </source>
</evidence>
<evidence type="ECO:0000313" key="7">
    <source>
        <dbReference type="Proteomes" id="UP000323000"/>
    </source>
</evidence>
<feature type="transmembrane region" description="Helical" evidence="3">
    <location>
        <begin position="184"/>
        <end position="205"/>
    </location>
</feature>
<sequence length="254" mass="27690">MSMKLESMYIVLVTCLLLGSLQANSIPCGDDSRCKTEKCNSTDGACICNLPDPSTILDGDRSFFGGEFCDEEMTMCDGTNTFWCEHGGTCEEIVQGEKYFCKCRPGFTGEQCEFSGVSCGQIFCFHEAQCLAEDGVCDCSTDWKGSLDCSLPTKPLTAQIVSEYPTNSTATKFPQEEISNNTNWAVVVLAISGSTGAIAGGAIFIKKLFGKKTATAVPKFRQLSQMQSRDMLDDDDDEDDSMIPNVIHRDTSHL</sequence>
<feature type="compositionally biased region" description="Acidic residues" evidence="2">
    <location>
        <begin position="232"/>
        <end position="241"/>
    </location>
</feature>
<keyword evidence="3" id="KW-1133">Transmembrane helix</keyword>
<dbReference type="PROSITE" id="PS50026">
    <property type="entry name" value="EGF_3"/>
    <property type="match status" value="1"/>
</dbReference>
<organism evidence="6 7">
    <name type="scientific">Acer yangbiense</name>
    <dbReference type="NCBI Taxonomy" id="1000413"/>
    <lineage>
        <taxon>Eukaryota</taxon>
        <taxon>Viridiplantae</taxon>
        <taxon>Streptophyta</taxon>
        <taxon>Embryophyta</taxon>
        <taxon>Tracheophyta</taxon>
        <taxon>Spermatophyta</taxon>
        <taxon>Magnoliopsida</taxon>
        <taxon>eudicotyledons</taxon>
        <taxon>Gunneridae</taxon>
        <taxon>Pentapetalae</taxon>
        <taxon>rosids</taxon>
        <taxon>malvids</taxon>
        <taxon>Sapindales</taxon>
        <taxon>Sapindaceae</taxon>
        <taxon>Hippocastanoideae</taxon>
        <taxon>Acereae</taxon>
        <taxon>Acer</taxon>
    </lineage>
</organism>
<feature type="disulfide bond" evidence="1">
    <location>
        <begin position="84"/>
        <end position="101"/>
    </location>
</feature>
<comment type="caution">
    <text evidence="1">Lacks conserved residue(s) required for the propagation of feature annotation.</text>
</comment>
<dbReference type="Proteomes" id="UP000323000">
    <property type="component" value="Chromosome 4"/>
</dbReference>
<keyword evidence="4" id="KW-0732">Signal</keyword>
<keyword evidence="1" id="KW-1015">Disulfide bond</keyword>
<feature type="disulfide bond" evidence="1">
    <location>
        <begin position="103"/>
        <end position="112"/>
    </location>
</feature>
<feature type="region of interest" description="Disordered" evidence="2">
    <location>
        <begin position="227"/>
        <end position="254"/>
    </location>
</feature>
<dbReference type="InterPro" id="IPR000742">
    <property type="entry name" value="EGF"/>
</dbReference>
<dbReference type="OrthoDB" id="283575at2759"/>
<feature type="chain" id="PRO_5022943765" description="EGF-like domain-containing protein" evidence="4">
    <location>
        <begin position="24"/>
        <end position="254"/>
    </location>
</feature>
<reference evidence="7" key="1">
    <citation type="journal article" date="2019" name="Gigascience">
        <title>De novo genome assembly of the endangered Acer yangbiense, a plant species with extremely small populations endemic to Yunnan Province, China.</title>
        <authorList>
            <person name="Yang J."/>
            <person name="Wariss H.M."/>
            <person name="Tao L."/>
            <person name="Zhang R."/>
            <person name="Yun Q."/>
            <person name="Hollingsworth P."/>
            <person name="Dao Z."/>
            <person name="Luo G."/>
            <person name="Guo H."/>
            <person name="Ma Y."/>
            <person name="Sun W."/>
        </authorList>
    </citation>
    <scope>NUCLEOTIDE SEQUENCE [LARGE SCALE GENOMIC DNA]</scope>
    <source>
        <strain evidence="7">cv. Malutang</strain>
    </source>
</reference>
<dbReference type="EMBL" id="VAHF01000004">
    <property type="protein sequence ID" value="TXG62913.1"/>
    <property type="molecule type" value="Genomic_DNA"/>
</dbReference>
<evidence type="ECO:0000256" key="2">
    <source>
        <dbReference type="SAM" id="MobiDB-lite"/>
    </source>
</evidence>
<dbReference type="CDD" id="cd00054">
    <property type="entry name" value="EGF_CA"/>
    <property type="match status" value="1"/>
</dbReference>
<keyword evidence="3" id="KW-0472">Membrane</keyword>
<keyword evidence="7" id="KW-1185">Reference proteome</keyword>
<dbReference type="Pfam" id="PF00008">
    <property type="entry name" value="EGF"/>
    <property type="match status" value="1"/>
</dbReference>
<dbReference type="Gene3D" id="2.10.25.10">
    <property type="entry name" value="Laminin"/>
    <property type="match status" value="1"/>
</dbReference>
<evidence type="ECO:0000259" key="5">
    <source>
        <dbReference type="PROSITE" id="PS50026"/>
    </source>
</evidence>
<evidence type="ECO:0000256" key="1">
    <source>
        <dbReference type="PROSITE-ProRule" id="PRU00076"/>
    </source>
</evidence>
<feature type="signal peptide" evidence="4">
    <location>
        <begin position="1"/>
        <end position="23"/>
    </location>
</feature>
<keyword evidence="1" id="KW-0245">EGF-like domain</keyword>
<comment type="caution">
    <text evidence="6">The sequence shown here is derived from an EMBL/GenBank/DDBJ whole genome shotgun (WGS) entry which is preliminary data.</text>
</comment>
<proteinExistence type="predicted"/>
<dbReference type="PROSITE" id="PS00022">
    <property type="entry name" value="EGF_1"/>
    <property type="match status" value="1"/>
</dbReference>
<gene>
    <name evidence="6" type="ORF">EZV62_009907</name>
</gene>